<keyword evidence="2" id="KW-1185">Reference proteome</keyword>
<accession>A0A085ZPA1</accession>
<name>A0A085ZPA1_9FLAO</name>
<organism evidence="1 2">
    <name type="scientific">Flavobacterium reichenbachii</name>
    <dbReference type="NCBI Taxonomy" id="362418"/>
    <lineage>
        <taxon>Bacteria</taxon>
        <taxon>Pseudomonadati</taxon>
        <taxon>Bacteroidota</taxon>
        <taxon>Flavobacteriia</taxon>
        <taxon>Flavobacteriales</taxon>
        <taxon>Flavobacteriaceae</taxon>
        <taxon>Flavobacterium</taxon>
    </lineage>
</organism>
<dbReference type="AlphaFoldDB" id="A0A085ZPA1"/>
<gene>
    <name evidence="1" type="ORF">IW19_12310</name>
</gene>
<dbReference type="RefSeq" id="WP_035684462.1">
    <property type="nucleotide sequence ID" value="NZ_JPRL01000001.1"/>
</dbReference>
<evidence type="ECO:0000313" key="2">
    <source>
        <dbReference type="Proteomes" id="UP000028715"/>
    </source>
</evidence>
<dbReference type="Proteomes" id="UP000028715">
    <property type="component" value="Unassembled WGS sequence"/>
</dbReference>
<sequence>MEKTLDTINIELKVYAVLSEPDNIWMQGDIEIFINGEKPYNEGDIIDSYILQESLIKNGSYFIFSCSCGIPQCSGWLKGINVTHTTNTITWEDLNHNKIWNFEKSKIEQDLKNINEEVKIFKQYFAGKKIEYVGCGYNL</sequence>
<protein>
    <submittedName>
        <fullName evidence="1">Uncharacterized protein</fullName>
    </submittedName>
</protein>
<proteinExistence type="predicted"/>
<dbReference type="OrthoDB" id="1148993at2"/>
<dbReference type="EMBL" id="JPRL01000001">
    <property type="protein sequence ID" value="KFF06265.1"/>
    <property type="molecule type" value="Genomic_DNA"/>
</dbReference>
<comment type="caution">
    <text evidence="1">The sequence shown here is derived from an EMBL/GenBank/DDBJ whole genome shotgun (WGS) entry which is preliminary data.</text>
</comment>
<evidence type="ECO:0000313" key="1">
    <source>
        <dbReference type="EMBL" id="KFF06265.1"/>
    </source>
</evidence>
<reference evidence="1 2" key="1">
    <citation type="submission" date="2014-07" db="EMBL/GenBank/DDBJ databases">
        <title>Genome of Flavobacterium reichenbachii LMG 25512.</title>
        <authorList>
            <person name="Stropko S.J."/>
            <person name="Pipes S.E."/>
            <person name="Newman J.D."/>
        </authorList>
    </citation>
    <scope>NUCLEOTIDE SEQUENCE [LARGE SCALE GENOMIC DNA]</scope>
    <source>
        <strain evidence="1 2">LMG 25512</strain>
    </source>
</reference>